<evidence type="ECO:0000259" key="5">
    <source>
        <dbReference type="PROSITE" id="PS50023"/>
    </source>
</evidence>
<dbReference type="Gene3D" id="2.10.110.10">
    <property type="entry name" value="Cysteine Rich Protein"/>
    <property type="match status" value="2"/>
</dbReference>
<dbReference type="PANTHER" id="PTHR24214">
    <property type="entry name" value="PDZ AND LIM DOMAIN PROTEIN ZASP"/>
    <property type="match status" value="1"/>
</dbReference>
<reference evidence="7" key="1">
    <citation type="submission" date="2022-11" db="UniProtKB">
        <authorList>
            <consortium name="WormBaseParasite"/>
        </authorList>
    </citation>
    <scope>IDENTIFICATION</scope>
</reference>
<keyword evidence="6" id="KW-1185">Reference proteome</keyword>
<protein>
    <submittedName>
        <fullName evidence="7">LIM zinc-binding domain-containing protein</fullName>
    </submittedName>
</protein>
<dbReference type="GO" id="GO:0031941">
    <property type="term" value="C:filamentous actin"/>
    <property type="evidence" value="ECO:0007669"/>
    <property type="project" value="TreeGrafter"/>
</dbReference>
<dbReference type="InterPro" id="IPR050604">
    <property type="entry name" value="PDZ-LIM_domain"/>
</dbReference>
<dbReference type="GO" id="GO:0005912">
    <property type="term" value="C:adherens junction"/>
    <property type="evidence" value="ECO:0007669"/>
    <property type="project" value="TreeGrafter"/>
</dbReference>
<dbReference type="GO" id="GO:0001725">
    <property type="term" value="C:stress fiber"/>
    <property type="evidence" value="ECO:0007669"/>
    <property type="project" value="TreeGrafter"/>
</dbReference>
<dbReference type="WBParaSite" id="nRc.2.0.1.t00515-RA">
    <property type="protein sequence ID" value="nRc.2.0.1.t00515-RA"/>
    <property type="gene ID" value="nRc.2.0.1.g00515"/>
</dbReference>
<dbReference type="CDD" id="cd08368">
    <property type="entry name" value="LIM"/>
    <property type="match status" value="1"/>
</dbReference>
<dbReference type="SMART" id="SM00132">
    <property type="entry name" value="LIM"/>
    <property type="match status" value="2"/>
</dbReference>
<dbReference type="Pfam" id="PF00412">
    <property type="entry name" value="LIM"/>
    <property type="match status" value="2"/>
</dbReference>
<dbReference type="GO" id="GO:0061061">
    <property type="term" value="P:muscle structure development"/>
    <property type="evidence" value="ECO:0007669"/>
    <property type="project" value="TreeGrafter"/>
</dbReference>
<evidence type="ECO:0000256" key="2">
    <source>
        <dbReference type="ARBA" id="ARBA00022833"/>
    </source>
</evidence>
<evidence type="ECO:0000313" key="6">
    <source>
        <dbReference type="Proteomes" id="UP000887565"/>
    </source>
</evidence>
<keyword evidence="2 4" id="KW-0862">Zinc</keyword>
<evidence type="ECO:0000256" key="4">
    <source>
        <dbReference type="PROSITE-ProRule" id="PRU00125"/>
    </source>
</evidence>
<proteinExistence type="predicted"/>
<dbReference type="PROSITE" id="PS50023">
    <property type="entry name" value="LIM_DOMAIN_2"/>
    <property type="match status" value="1"/>
</dbReference>
<accession>A0A915HFT7</accession>
<dbReference type="GO" id="GO:0030036">
    <property type="term" value="P:actin cytoskeleton organization"/>
    <property type="evidence" value="ECO:0007669"/>
    <property type="project" value="TreeGrafter"/>
</dbReference>
<sequence>MYKLIGLLLDYTENLYLPFPTERTESSAGRNVEPQNPFLVRKYNTILQKTTDGNLQPNTFCRVHSLPNRRSVDYIPFHRKRQERLNALQHQWHPECFKCAKCQQIIGNKLFFYQNSSIFCEKDWNQLFTAKCVKCQFPIETGDRFVEALGQSYHADCFSCSLNVQMLQAKYHLIIKNEDIK</sequence>
<name>A0A915HFT7_ROMCU</name>
<dbReference type="GO" id="GO:0046872">
    <property type="term" value="F:metal ion binding"/>
    <property type="evidence" value="ECO:0007669"/>
    <property type="project" value="UniProtKB-KW"/>
</dbReference>
<dbReference type="GO" id="GO:0030018">
    <property type="term" value="C:Z disc"/>
    <property type="evidence" value="ECO:0007669"/>
    <property type="project" value="TreeGrafter"/>
</dbReference>
<keyword evidence="1 4" id="KW-0479">Metal-binding</keyword>
<evidence type="ECO:0000256" key="3">
    <source>
        <dbReference type="ARBA" id="ARBA00023038"/>
    </source>
</evidence>
<feature type="domain" description="LIM zinc-binding" evidence="5">
    <location>
        <begin position="56"/>
        <end position="130"/>
    </location>
</feature>
<evidence type="ECO:0000256" key="1">
    <source>
        <dbReference type="ARBA" id="ARBA00022723"/>
    </source>
</evidence>
<evidence type="ECO:0000313" key="7">
    <source>
        <dbReference type="WBParaSite" id="nRc.2.0.1.t00515-RA"/>
    </source>
</evidence>
<dbReference type="InterPro" id="IPR001781">
    <property type="entry name" value="Znf_LIM"/>
</dbReference>
<dbReference type="GO" id="GO:0051371">
    <property type="term" value="F:muscle alpha-actinin binding"/>
    <property type="evidence" value="ECO:0007669"/>
    <property type="project" value="TreeGrafter"/>
</dbReference>
<dbReference type="SUPFAM" id="SSF57716">
    <property type="entry name" value="Glucocorticoid receptor-like (DNA-binding domain)"/>
    <property type="match status" value="1"/>
</dbReference>
<organism evidence="6 7">
    <name type="scientific">Romanomermis culicivorax</name>
    <name type="common">Nematode worm</name>
    <dbReference type="NCBI Taxonomy" id="13658"/>
    <lineage>
        <taxon>Eukaryota</taxon>
        <taxon>Metazoa</taxon>
        <taxon>Ecdysozoa</taxon>
        <taxon>Nematoda</taxon>
        <taxon>Enoplea</taxon>
        <taxon>Dorylaimia</taxon>
        <taxon>Mermithida</taxon>
        <taxon>Mermithoidea</taxon>
        <taxon>Mermithidae</taxon>
        <taxon>Romanomermis</taxon>
    </lineage>
</organism>
<keyword evidence="3 4" id="KW-0440">LIM domain</keyword>
<dbReference type="Proteomes" id="UP000887565">
    <property type="component" value="Unplaced"/>
</dbReference>
<dbReference type="GO" id="GO:0003779">
    <property type="term" value="F:actin binding"/>
    <property type="evidence" value="ECO:0007669"/>
    <property type="project" value="TreeGrafter"/>
</dbReference>
<dbReference type="PANTHER" id="PTHR24214:SF38">
    <property type="entry name" value="PDZ AND LIM DOMAIN PROTEIN ZASP-RELATED"/>
    <property type="match status" value="1"/>
</dbReference>
<dbReference type="AlphaFoldDB" id="A0A915HFT7"/>